<evidence type="ECO:0008006" key="4">
    <source>
        <dbReference type="Google" id="ProtNLM"/>
    </source>
</evidence>
<dbReference type="RefSeq" id="WP_074612596.1">
    <property type="nucleotide sequence ID" value="NZ_FNGY01000015.1"/>
</dbReference>
<feature type="signal peptide" evidence="1">
    <location>
        <begin position="1"/>
        <end position="20"/>
    </location>
</feature>
<dbReference type="OrthoDB" id="767007at2"/>
<organism evidence="2 3">
    <name type="scientific">Pedobacter steynii</name>
    <dbReference type="NCBI Taxonomy" id="430522"/>
    <lineage>
        <taxon>Bacteria</taxon>
        <taxon>Pseudomonadati</taxon>
        <taxon>Bacteroidota</taxon>
        <taxon>Sphingobacteriia</taxon>
        <taxon>Sphingobacteriales</taxon>
        <taxon>Sphingobacteriaceae</taxon>
        <taxon>Pedobacter</taxon>
    </lineage>
</organism>
<dbReference type="EMBL" id="FNGY01000015">
    <property type="protein sequence ID" value="SDO46022.1"/>
    <property type="molecule type" value="Genomic_DNA"/>
</dbReference>
<accession>A0A1H0JR92</accession>
<evidence type="ECO:0000313" key="2">
    <source>
        <dbReference type="EMBL" id="SDO46022.1"/>
    </source>
</evidence>
<proteinExistence type="predicted"/>
<reference evidence="3" key="1">
    <citation type="submission" date="2016-10" db="EMBL/GenBank/DDBJ databases">
        <authorList>
            <person name="Varghese N."/>
            <person name="Submissions S."/>
        </authorList>
    </citation>
    <scope>NUCLEOTIDE SEQUENCE [LARGE SCALE GENOMIC DNA]</scope>
    <source>
        <strain evidence="3">DSM 19110</strain>
    </source>
</reference>
<keyword evidence="1" id="KW-0732">Signal</keyword>
<protein>
    <recommendedName>
        <fullName evidence="4">DUF4468 domain-containing protein</fullName>
    </recommendedName>
</protein>
<dbReference type="Proteomes" id="UP000183200">
    <property type="component" value="Unassembled WGS sequence"/>
</dbReference>
<sequence length="114" mass="12604">MKKLLMSMVAVALMSTASFASTGGKKSVNDRAETTNVYEAVVGKSNMKIVGQAEEIKQGKKILCRLTVKVYNEGGILMSTNVHTYTCYGADDMFFSNCGQYFSHMVQSYNNYLN</sequence>
<evidence type="ECO:0000313" key="3">
    <source>
        <dbReference type="Proteomes" id="UP000183200"/>
    </source>
</evidence>
<gene>
    <name evidence="2" type="ORF">SAMN05421820_11545</name>
</gene>
<evidence type="ECO:0000256" key="1">
    <source>
        <dbReference type="SAM" id="SignalP"/>
    </source>
</evidence>
<feature type="chain" id="PRO_5010343368" description="DUF4468 domain-containing protein" evidence="1">
    <location>
        <begin position="21"/>
        <end position="114"/>
    </location>
</feature>
<dbReference type="AlphaFoldDB" id="A0A1H0JR92"/>
<name>A0A1H0JR92_9SPHI</name>
<keyword evidence="3" id="KW-1185">Reference proteome</keyword>